<comment type="caution">
    <text evidence="2">The sequence shown here is derived from an EMBL/GenBank/DDBJ whole genome shotgun (WGS) entry which is preliminary data.</text>
</comment>
<dbReference type="EMBL" id="MU865945">
    <property type="protein sequence ID" value="KAK4448059.1"/>
    <property type="molecule type" value="Genomic_DNA"/>
</dbReference>
<sequence length="197" mass="21887">MNDNIPPGGPGQANQRGRPSYKDGWDDEEFYLASDADTSARTAQGPNAPAPKFIPRPDTPAESSSAAAAVPAVPTEINPPGQMPVDHDRAPVRDDAKLVFFSLQAAQRFFNMYQHHALVIGNHSARVRRNNIRVPASTAPPEVTCVLVIEGPLATVEPQYLYQTFKTFFEFQTDAINVIWETEYTRRLEFHFGSFRA</sequence>
<evidence type="ECO:0000313" key="3">
    <source>
        <dbReference type="Proteomes" id="UP001321760"/>
    </source>
</evidence>
<feature type="region of interest" description="Disordered" evidence="1">
    <location>
        <begin position="1"/>
        <end position="84"/>
    </location>
</feature>
<evidence type="ECO:0008006" key="4">
    <source>
        <dbReference type="Google" id="ProtNLM"/>
    </source>
</evidence>
<proteinExistence type="predicted"/>
<gene>
    <name evidence="2" type="ORF">QBC34DRAFT_466211</name>
</gene>
<feature type="compositionally biased region" description="Polar residues" evidence="1">
    <location>
        <begin position="36"/>
        <end position="45"/>
    </location>
</feature>
<keyword evidence="3" id="KW-1185">Reference proteome</keyword>
<reference evidence="2" key="2">
    <citation type="submission" date="2023-05" db="EMBL/GenBank/DDBJ databases">
        <authorList>
            <consortium name="Lawrence Berkeley National Laboratory"/>
            <person name="Steindorff A."/>
            <person name="Hensen N."/>
            <person name="Bonometti L."/>
            <person name="Westerberg I."/>
            <person name="Brannstrom I.O."/>
            <person name="Guillou S."/>
            <person name="Cros-Aarteil S."/>
            <person name="Calhoun S."/>
            <person name="Haridas S."/>
            <person name="Kuo A."/>
            <person name="Mondo S."/>
            <person name="Pangilinan J."/>
            <person name="Riley R."/>
            <person name="Labutti K."/>
            <person name="Andreopoulos B."/>
            <person name="Lipzen A."/>
            <person name="Chen C."/>
            <person name="Yanf M."/>
            <person name="Daum C."/>
            <person name="Ng V."/>
            <person name="Clum A."/>
            <person name="Ohm R."/>
            <person name="Martin F."/>
            <person name="Silar P."/>
            <person name="Natvig D."/>
            <person name="Lalanne C."/>
            <person name="Gautier V."/>
            <person name="Ament-Velasquez S.L."/>
            <person name="Kruys A."/>
            <person name="Hutchinson M.I."/>
            <person name="Powell A.J."/>
            <person name="Barry K."/>
            <person name="Miller A.N."/>
            <person name="Grigoriev I.V."/>
            <person name="Debuchy R."/>
            <person name="Gladieux P."/>
            <person name="Thoren M.H."/>
            <person name="Johannesson H."/>
        </authorList>
    </citation>
    <scope>NUCLEOTIDE SEQUENCE</scope>
    <source>
        <strain evidence="2">PSN243</strain>
    </source>
</reference>
<feature type="compositionally biased region" description="Pro residues" evidence="1">
    <location>
        <begin position="48"/>
        <end position="58"/>
    </location>
</feature>
<protein>
    <recommendedName>
        <fullName evidence="4">NTF2 domain-containing protein</fullName>
    </recommendedName>
</protein>
<organism evidence="2 3">
    <name type="scientific">Podospora aff. communis PSN243</name>
    <dbReference type="NCBI Taxonomy" id="3040156"/>
    <lineage>
        <taxon>Eukaryota</taxon>
        <taxon>Fungi</taxon>
        <taxon>Dikarya</taxon>
        <taxon>Ascomycota</taxon>
        <taxon>Pezizomycotina</taxon>
        <taxon>Sordariomycetes</taxon>
        <taxon>Sordariomycetidae</taxon>
        <taxon>Sordariales</taxon>
        <taxon>Podosporaceae</taxon>
        <taxon>Podospora</taxon>
    </lineage>
</organism>
<dbReference type="AlphaFoldDB" id="A0AAV9GJ99"/>
<evidence type="ECO:0000256" key="1">
    <source>
        <dbReference type="SAM" id="MobiDB-lite"/>
    </source>
</evidence>
<reference evidence="2" key="1">
    <citation type="journal article" date="2023" name="Mol. Phylogenet. Evol.">
        <title>Genome-scale phylogeny and comparative genomics of the fungal order Sordariales.</title>
        <authorList>
            <person name="Hensen N."/>
            <person name="Bonometti L."/>
            <person name="Westerberg I."/>
            <person name="Brannstrom I.O."/>
            <person name="Guillou S."/>
            <person name="Cros-Aarteil S."/>
            <person name="Calhoun S."/>
            <person name="Haridas S."/>
            <person name="Kuo A."/>
            <person name="Mondo S."/>
            <person name="Pangilinan J."/>
            <person name="Riley R."/>
            <person name="LaButti K."/>
            <person name="Andreopoulos B."/>
            <person name="Lipzen A."/>
            <person name="Chen C."/>
            <person name="Yan M."/>
            <person name="Daum C."/>
            <person name="Ng V."/>
            <person name="Clum A."/>
            <person name="Steindorff A."/>
            <person name="Ohm R.A."/>
            <person name="Martin F."/>
            <person name="Silar P."/>
            <person name="Natvig D.O."/>
            <person name="Lalanne C."/>
            <person name="Gautier V."/>
            <person name="Ament-Velasquez S.L."/>
            <person name="Kruys A."/>
            <person name="Hutchinson M.I."/>
            <person name="Powell A.J."/>
            <person name="Barry K."/>
            <person name="Miller A.N."/>
            <person name="Grigoriev I.V."/>
            <person name="Debuchy R."/>
            <person name="Gladieux P."/>
            <person name="Hiltunen Thoren M."/>
            <person name="Johannesson H."/>
        </authorList>
    </citation>
    <scope>NUCLEOTIDE SEQUENCE</scope>
    <source>
        <strain evidence="2">PSN243</strain>
    </source>
</reference>
<feature type="compositionally biased region" description="Low complexity" evidence="1">
    <location>
        <begin position="60"/>
        <end position="76"/>
    </location>
</feature>
<evidence type="ECO:0000313" key="2">
    <source>
        <dbReference type="EMBL" id="KAK4448059.1"/>
    </source>
</evidence>
<dbReference type="Proteomes" id="UP001321760">
    <property type="component" value="Unassembled WGS sequence"/>
</dbReference>
<name>A0AAV9GJ99_9PEZI</name>
<accession>A0AAV9GJ99</accession>